<comment type="caution">
    <text evidence="10">The sequence shown here is derived from an EMBL/GenBank/DDBJ whole genome shotgun (WGS) entry which is preliminary data.</text>
</comment>
<evidence type="ECO:0000259" key="9">
    <source>
        <dbReference type="PROSITE" id="PS51910"/>
    </source>
</evidence>
<evidence type="ECO:0000313" key="11">
    <source>
        <dbReference type="Proteomes" id="UP000675781"/>
    </source>
</evidence>
<dbReference type="GO" id="GO:0008061">
    <property type="term" value="F:chitin binding"/>
    <property type="evidence" value="ECO:0007669"/>
    <property type="project" value="InterPro"/>
</dbReference>
<evidence type="ECO:0000256" key="7">
    <source>
        <dbReference type="RuleBase" id="RU004453"/>
    </source>
</evidence>
<dbReference type="CDD" id="cd06548">
    <property type="entry name" value="GH18_chitinase"/>
    <property type="match status" value="1"/>
</dbReference>
<dbReference type="SUPFAM" id="SSF54556">
    <property type="entry name" value="Chitinase insertion domain"/>
    <property type="match status" value="1"/>
</dbReference>
<dbReference type="Gene3D" id="3.20.20.80">
    <property type="entry name" value="Glycosidases"/>
    <property type="match status" value="1"/>
</dbReference>
<evidence type="ECO:0000256" key="8">
    <source>
        <dbReference type="SAM" id="SignalP"/>
    </source>
</evidence>
<comment type="catalytic activity">
    <reaction evidence="1">
        <text>Random endo-hydrolysis of N-acetyl-beta-D-glucosaminide (1-&gt;4)-beta-linkages in chitin and chitodextrins.</text>
        <dbReference type="EC" id="3.2.1.14"/>
    </reaction>
</comment>
<feature type="domain" description="GH18" evidence="9">
    <location>
        <begin position="38"/>
        <end position="427"/>
    </location>
</feature>
<dbReference type="RefSeq" id="WP_212533031.1">
    <property type="nucleotide sequence ID" value="NZ_JAGSOG010000304.1"/>
</dbReference>
<evidence type="ECO:0000256" key="1">
    <source>
        <dbReference type="ARBA" id="ARBA00000822"/>
    </source>
</evidence>
<keyword evidence="5 6" id="KW-0326">Glycosidase</keyword>
<dbReference type="InterPro" id="IPR050314">
    <property type="entry name" value="Glycosyl_Hydrlase_18"/>
</dbReference>
<evidence type="ECO:0000256" key="6">
    <source>
        <dbReference type="RuleBase" id="RU000489"/>
    </source>
</evidence>
<evidence type="ECO:0000256" key="2">
    <source>
        <dbReference type="ARBA" id="ARBA00012729"/>
    </source>
</evidence>
<sequence>MRTLLVAAATVAAAALPSAAQASSAPAATAHALAANGKVAIGYFTQWSIYSGFMEKNLVSDGAASRLTEINYAFSSVSAAGLCTSGDSWADYQRPFSASEAVNGVADTSTQALAGNFNQLKELKAEYPNLKIVMSIGGWSWSNQFSALASTAAGRQAFVNSCVDQYLNGNIPGLAPGAAKGIFDGLDIDWEYPNEPGNGNPYGPQDTADFTALMQTFRTAEDQAGQANGEHYVLTADVSPNQYTTAQQLQLPQLAKTTDWLNVMTVDFHGGWEDQTDFSSNLLPDPKDPQASNDKFSIVQTVAYYESHGVPANKIALEIPYYAHAWAGVGSTDNGLYQPATGAASSDSESYSLAAAAPGTVHYDPVTASVWKYDAASQTFYTYDDPQTVAEKGLYIDLAGLRGASVWSLDGDTSTGALTQALAASLL</sequence>
<dbReference type="InterPro" id="IPR001579">
    <property type="entry name" value="Glyco_hydro_18_chit_AS"/>
</dbReference>
<evidence type="ECO:0000256" key="4">
    <source>
        <dbReference type="ARBA" id="ARBA00023024"/>
    </source>
</evidence>
<proteinExistence type="inferred from homology"/>
<keyword evidence="4" id="KW-0119">Carbohydrate metabolism</keyword>
<keyword evidence="4" id="KW-0146">Chitin degradation</keyword>
<dbReference type="SMART" id="SM00636">
    <property type="entry name" value="Glyco_18"/>
    <property type="match status" value="1"/>
</dbReference>
<name>A0A941EWJ8_9ACTN</name>
<keyword evidence="11" id="KW-1185">Reference proteome</keyword>
<dbReference type="SUPFAM" id="SSF51445">
    <property type="entry name" value="(Trans)glycosidases"/>
    <property type="match status" value="1"/>
</dbReference>
<dbReference type="PANTHER" id="PTHR11177">
    <property type="entry name" value="CHITINASE"/>
    <property type="match status" value="1"/>
</dbReference>
<dbReference type="Gene3D" id="3.10.50.10">
    <property type="match status" value="1"/>
</dbReference>
<protein>
    <recommendedName>
        <fullName evidence="2">chitinase</fullName>
        <ecNumber evidence="2">3.2.1.14</ecNumber>
    </recommendedName>
</protein>
<comment type="similarity">
    <text evidence="7">Belongs to the glycosyl hydrolase 18 family.</text>
</comment>
<evidence type="ECO:0000256" key="3">
    <source>
        <dbReference type="ARBA" id="ARBA00022801"/>
    </source>
</evidence>
<dbReference type="EC" id="3.2.1.14" evidence="2"/>
<dbReference type="Pfam" id="PF00704">
    <property type="entry name" value="Glyco_hydro_18"/>
    <property type="match status" value="1"/>
</dbReference>
<dbReference type="InterPro" id="IPR017853">
    <property type="entry name" value="GH"/>
</dbReference>
<feature type="signal peptide" evidence="8">
    <location>
        <begin position="1"/>
        <end position="22"/>
    </location>
</feature>
<dbReference type="AlphaFoldDB" id="A0A941EWJ8"/>
<keyword evidence="4" id="KW-0624">Polysaccharide degradation</keyword>
<feature type="chain" id="PRO_5036945693" description="chitinase" evidence="8">
    <location>
        <begin position="23"/>
        <end position="427"/>
    </location>
</feature>
<dbReference type="Proteomes" id="UP000675781">
    <property type="component" value="Unassembled WGS sequence"/>
</dbReference>
<dbReference type="PROSITE" id="PS51910">
    <property type="entry name" value="GH18_2"/>
    <property type="match status" value="1"/>
</dbReference>
<keyword evidence="8" id="KW-0732">Signal</keyword>
<dbReference type="PROSITE" id="PS01095">
    <property type="entry name" value="GH18_1"/>
    <property type="match status" value="1"/>
</dbReference>
<dbReference type="GO" id="GO:0005975">
    <property type="term" value="P:carbohydrate metabolic process"/>
    <property type="evidence" value="ECO:0007669"/>
    <property type="project" value="InterPro"/>
</dbReference>
<dbReference type="InterPro" id="IPR029070">
    <property type="entry name" value="Chitinase_insertion_sf"/>
</dbReference>
<dbReference type="GO" id="GO:0006032">
    <property type="term" value="P:chitin catabolic process"/>
    <property type="evidence" value="ECO:0007669"/>
    <property type="project" value="UniProtKB-KW"/>
</dbReference>
<dbReference type="GO" id="GO:0008843">
    <property type="term" value="F:endochitinase activity"/>
    <property type="evidence" value="ECO:0007669"/>
    <property type="project" value="UniProtKB-EC"/>
</dbReference>
<dbReference type="InterPro" id="IPR011583">
    <property type="entry name" value="Chitinase_II/V-like_cat"/>
</dbReference>
<evidence type="ECO:0000256" key="5">
    <source>
        <dbReference type="ARBA" id="ARBA00023295"/>
    </source>
</evidence>
<dbReference type="PANTHER" id="PTHR11177:SF317">
    <property type="entry name" value="CHITINASE 12-RELATED"/>
    <property type="match status" value="1"/>
</dbReference>
<accession>A0A941EWJ8</accession>
<gene>
    <name evidence="10" type="ORF">KDL01_35240</name>
</gene>
<dbReference type="InterPro" id="IPR001223">
    <property type="entry name" value="Glyco_hydro18_cat"/>
</dbReference>
<organism evidence="10 11">
    <name type="scientific">Actinospica durhamensis</name>
    <dbReference type="NCBI Taxonomy" id="1508375"/>
    <lineage>
        <taxon>Bacteria</taxon>
        <taxon>Bacillati</taxon>
        <taxon>Actinomycetota</taxon>
        <taxon>Actinomycetes</taxon>
        <taxon>Catenulisporales</taxon>
        <taxon>Actinospicaceae</taxon>
        <taxon>Actinospica</taxon>
    </lineage>
</organism>
<reference evidence="10" key="1">
    <citation type="submission" date="2021-04" db="EMBL/GenBank/DDBJ databases">
        <title>Genome based classification of Actinospica acidithermotolerans sp. nov., an actinobacterium isolated from an Indonesian hot spring.</title>
        <authorList>
            <person name="Kusuma A.B."/>
            <person name="Putra K.E."/>
            <person name="Nafisah S."/>
            <person name="Loh J."/>
            <person name="Nouioui I."/>
            <person name="Goodfellow M."/>
        </authorList>
    </citation>
    <scope>NUCLEOTIDE SEQUENCE</scope>
    <source>
        <strain evidence="10">CSCA 57</strain>
    </source>
</reference>
<evidence type="ECO:0000313" key="10">
    <source>
        <dbReference type="EMBL" id="MBR7838576.1"/>
    </source>
</evidence>
<dbReference type="EMBL" id="JAGSOG010000304">
    <property type="protein sequence ID" value="MBR7838576.1"/>
    <property type="molecule type" value="Genomic_DNA"/>
</dbReference>
<keyword evidence="3 6" id="KW-0378">Hydrolase</keyword>